<keyword evidence="7 19" id="KW-1003">Cell membrane</keyword>
<evidence type="ECO:0000256" key="4">
    <source>
        <dbReference type="ARBA" id="ARBA00010561"/>
    </source>
</evidence>
<comment type="catalytic activity">
    <reaction evidence="18 19">
        <text>alpha-ribazole 5'-phosphate + adenosylcob(III)inamide-GDP = adenosylcob(III)alamin 5'-phosphate + GMP + H(+)</text>
        <dbReference type="Rhea" id="RHEA:23560"/>
        <dbReference type="ChEBI" id="CHEBI:15378"/>
        <dbReference type="ChEBI" id="CHEBI:57918"/>
        <dbReference type="ChEBI" id="CHEBI:58115"/>
        <dbReference type="ChEBI" id="CHEBI:60487"/>
        <dbReference type="ChEBI" id="CHEBI:60493"/>
        <dbReference type="EC" id="2.7.8.26"/>
    </reaction>
</comment>
<name>A0A1I0PID9_9RHOB</name>
<dbReference type="EC" id="2.7.8.26" evidence="5 19"/>
<evidence type="ECO:0000256" key="18">
    <source>
        <dbReference type="ARBA" id="ARBA00049504"/>
    </source>
</evidence>
<evidence type="ECO:0000256" key="11">
    <source>
        <dbReference type="ARBA" id="ARBA00022842"/>
    </source>
</evidence>
<keyword evidence="13 19" id="KW-0472">Membrane</keyword>
<feature type="transmembrane region" description="Helical" evidence="19">
    <location>
        <begin position="123"/>
        <end position="146"/>
    </location>
</feature>
<evidence type="ECO:0000256" key="19">
    <source>
        <dbReference type="HAMAP-Rule" id="MF_00719"/>
    </source>
</evidence>
<dbReference type="HAMAP" id="MF_00719">
    <property type="entry name" value="CobS"/>
    <property type="match status" value="1"/>
</dbReference>
<keyword evidence="10 19" id="KW-0812">Transmembrane</keyword>
<evidence type="ECO:0000256" key="7">
    <source>
        <dbReference type="ARBA" id="ARBA00022475"/>
    </source>
</evidence>
<dbReference type="AlphaFoldDB" id="A0A1I0PID9"/>
<evidence type="ECO:0000256" key="6">
    <source>
        <dbReference type="ARBA" id="ARBA00015850"/>
    </source>
</evidence>
<comment type="similarity">
    <text evidence="4 19">Belongs to the CobS family.</text>
</comment>
<evidence type="ECO:0000256" key="5">
    <source>
        <dbReference type="ARBA" id="ARBA00013200"/>
    </source>
</evidence>
<evidence type="ECO:0000256" key="14">
    <source>
        <dbReference type="ARBA" id="ARBA00025228"/>
    </source>
</evidence>
<evidence type="ECO:0000256" key="2">
    <source>
        <dbReference type="ARBA" id="ARBA00004651"/>
    </source>
</evidence>
<comment type="pathway">
    <text evidence="3 19">Cofactor biosynthesis; adenosylcobalamin biosynthesis; adenosylcobalamin from cob(II)yrinate a,c-diamide: step 7/7.</text>
</comment>
<comment type="catalytic activity">
    <reaction evidence="17 19">
        <text>alpha-ribazole + adenosylcob(III)inamide-GDP = adenosylcob(III)alamin + GMP + H(+)</text>
        <dbReference type="Rhea" id="RHEA:16049"/>
        <dbReference type="ChEBI" id="CHEBI:10329"/>
        <dbReference type="ChEBI" id="CHEBI:15378"/>
        <dbReference type="ChEBI" id="CHEBI:18408"/>
        <dbReference type="ChEBI" id="CHEBI:58115"/>
        <dbReference type="ChEBI" id="CHEBI:60487"/>
        <dbReference type="EC" id="2.7.8.26"/>
    </reaction>
</comment>
<keyword evidence="9 19" id="KW-0808">Transferase</keyword>
<evidence type="ECO:0000256" key="12">
    <source>
        <dbReference type="ARBA" id="ARBA00022989"/>
    </source>
</evidence>
<gene>
    <name evidence="19" type="primary">cobS</name>
    <name evidence="20" type="ORF">SAMN05444851_1665</name>
</gene>
<keyword evidence="12 19" id="KW-1133">Transmembrane helix</keyword>
<protein>
    <recommendedName>
        <fullName evidence="6 19">Adenosylcobinamide-GDP ribazoletransferase</fullName>
        <ecNumber evidence="5 19">2.7.8.26</ecNumber>
    </recommendedName>
    <alternativeName>
        <fullName evidence="16 19">Cobalamin synthase</fullName>
    </alternativeName>
    <alternativeName>
        <fullName evidence="15 19">Cobalamin-5'-phosphate synthase</fullName>
    </alternativeName>
</protein>
<dbReference type="STRING" id="1173584.SAMN05444851_1665"/>
<dbReference type="NCBIfam" id="TIGR00317">
    <property type="entry name" value="cobS"/>
    <property type="match status" value="1"/>
</dbReference>
<dbReference type="OrthoDB" id="9794626at2"/>
<evidence type="ECO:0000256" key="17">
    <source>
        <dbReference type="ARBA" id="ARBA00048623"/>
    </source>
</evidence>
<organism evidence="20 21">
    <name type="scientific">Aliiroseovarius sediminilitoris</name>
    <dbReference type="NCBI Taxonomy" id="1173584"/>
    <lineage>
        <taxon>Bacteria</taxon>
        <taxon>Pseudomonadati</taxon>
        <taxon>Pseudomonadota</taxon>
        <taxon>Alphaproteobacteria</taxon>
        <taxon>Rhodobacterales</taxon>
        <taxon>Paracoccaceae</taxon>
        <taxon>Aliiroseovarius</taxon>
    </lineage>
</organism>
<dbReference type="GO" id="GO:0051073">
    <property type="term" value="F:adenosylcobinamide-GDP ribazoletransferase activity"/>
    <property type="evidence" value="ECO:0007669"/>
    <property type="project" value="UniProtKB-UniRule"/>
</dbReference>
<dbReference type="EMBL" id="FOJB01000001">
    <property type="protein sequence ID" value="SEW14184.1"/>
    <property type="molecule type" value="Genomic_DNA"/>
</dbReference>
<comment type="subcellular location">
    <subcellularLocation>
        <location evidence="2 19">Cell membrane</location>
        <topology evidence="2 19">Multi-pass membrane protein</topology>
    </subcellularLocation>
</comment>
<dbReference type="GO" id="GO:0009236">
    <property type="term" value="P:cobalamin biosynthetic process"/>
    <property type="evidence" value="ECO:0007669"/>
    <property type="project" value="UniProtKB-UniRule"/>
</dbReference>
<feature type="transmembrane region" description="Helical" evidence="19">
    <location>
        <begin position="152"/>
        <end position="173"/>
    </location>
</feature>
<keyword evidence="21" id="KW-1185">Reference proteome</keyword>
<evidence type="ECO:0000313" key="21">
    <source>
        <dbReference type="Proteomes" id="UP000199650"/>
    </source>
</evidence>
<feature type="transmembrane region" description="Helical" evidence="19">
    <location>
        <begin position="48"/>
        <end position="69"/>
    </location>
</feature>
<evidence type="ECO:0000256" key="16">
    <source>
        <dbReference type="ARBA" id="ARBA00032853"/>
    </source>
</evidence>
<reference evidence="20 21" key="1">
    <citation type="submission" date="2016-10" db="EMBL/GenBank/DDBJ databases">
        <authorList>
            <person name="de Groot N.N."/>
        </authorList>
    </citation>
    <scope>NUCLEOTIDE SEQUENCE [LARGE SCALE GENOMIC DNA]</scope>
    <source>
        <strain evidence="20 21">DSM 29439</strain>
    </source>
</reference>
<dbReference type="RefSeq" id="WP_091429811.1">
    <property type="nucleotide sequence ID" value="NZ_FOJB01000001.1"/>
</dbReference>
<dbReference type="Proteomes" id="UP000199650">
    <property type="component" value="Unassembled WGS sequence"/>
</dbReference>
<feature type="transmembrane region" description="Helical" evidence="19">
    <location>
        <begin position="210"/>
        <end position="229"/>
    </location>
</feature>
<dbReference type="GO" id="GO:0005886">
    <property type="term" value="C:plasma membrane"/>
    <property type="evidence" value="ECO:0007669"/>
    <property type="project" value="UniProtKB-SubCell"/>
</dbReference>
<proteinExistence type="inferred from homology"/>
<dbReference type="Pfam" id="PF02654">
    <property type="entry name" value="CobS"/>
    <property type="match status" value="1"/>
</dbReference>
<comment type="cofactor">
    <cofactor evidence="1 19">
        <name>Mg(2+)</name>
        <dbReference type="ChEBI" id="CHEBI:18420"/>
    </cofactor>
</comment>
<evidence type="ECO:0000256" key="8">
    <source>
        <dbReference type="ARBA" id="ARBA00022573"/>
    </source>
</evidence>
<feature type="transmembrane region" description="Helical" evidence="19">
    <location>
        <begin position="75"/>
        <end position="93"/>
    </location>
</feature>
<accession>A0A1I0PID9</accession>
<evidence type="ECO:0000256" key="3">
    <source>
        <dbReference type="ARBA" id="ARBA00004663"/>
    </source>
</evidence>
<evidence type="ECO:0000256" key="9">
    <source>
        <dbReference type="ARBA" id="ARBA00022679"/>
    </source>
</evidence>
<evidence type="ECO:0000256" key="15">
    <source>
        <dbReference type="ARBA" id="ARBA00032605"/>
    </source>
</evidence>
<sequence length="262" mass="26975">MTKDDTRPTDDDALATLADIPAAVGLLTRLPIRLDTDAAVKRGARSAWAWPLVGMIPAGLGALVGFAALGFDLPALWAALAALVTQVMITGAMHEDGLADTADGLWGGVTQARRLEIMKDSRIGAFGVIALVLSLGLRAASLAVILPTDGAFWALLVVGVVSRAPMVALMFTLPNARDSGLSQSVGRVPQNTLLLGAGCALLAALVFTPYALIALFFWVGLGIVILAIIARQKIGGQTGDILGASQQVAEISALAVFAALLS</sequence>
<dbReference type="PANTHER" id="PTHR34148:SF1">
    <property type="entry name" value="ADENOSYLCOBINAMIDE-GDP RIBAZOLETRANSFERASE"/>
    <property type="match status" value="1"/>
</dbReference>
<dbReference type="GO" id="GO:0008818">
    <property type="term" value="F:cobalamin 5'-phosphate synthase activity"/>
    <property type="evidence" value="ECO:0007669"/>
    <property type="project" value="UniProtKB-UniRule"/>
</dbReference>
<evidence type="ECO:0000256" key="13">
    <source>
        <dbReference type="ARBA" id="ARBA00023136"/>
    </source>
</evidence>
<comment type="function">
    <text evidence="14 19">Joins adenosylcobinamide-GDP and alpha-ribazole to generate adenosylcobalamin (Ado-cobalamin). Also synthesizes adenosylcobalamin 5'-phosphate from adenosylcobinamide-GDP and alpha-ribazole 5'-phosphate.</text>
</comment>
<evidence type="ECO:0000313" key="20">
    <source>
        <dbReference type="EMBL" id="SEW14184.1"/>
    </source>
</evidence>
<dbReference type="PANTHER" id="PTHR34148">
    <property type="entry name" value="ADENOSYLCOBINAMIDE-GDP RIBAZOLETRANSFERASE"/>
    <property type="match status" value="1"/>
</dbReference>
<dbReference type="UniPathway" id="UPA00148">
    <property type="reaction ID" value="UER00238"/>
</dbReference>
<keyword evidence="11 19" id="KW-0460">Magnesium</keyword>
<evidence type="ECO:0000256" key="10">
    <source>
        <dbReference type="ARBA" id="ARBA00022692"/>
    </source>
</evidence>
<dbReference type="InterPro" id="IPR003805">
    <property type="entry name" value="CobS"/>
</dbReference>
<keyword evidence="8 19" id="KW-0169">Cobalamin biosynthesis</keyword>
<evidence type="ECO:0000256" key="1">
    <source>
        <dbReference type="ARBA" id="ARBA00001946"/>
    </source>
</evidence>